<evidence type="ECO:0000259" key="4">
    <source>
        <dbReference type="Pfam" id="PF07804"/>
    </source>
</evidence>
<evidence type="ECO:0000313" key="7">
    <source>
        <dbReference type="Proteomes" id="UP001597216"/>
    </source>
</evidence>
<dbReference type="InterPro" id="IPR012893">
    <property type="entry name" value="HipA-like_C"/>
</dbReference>
<accession>A0ABW3T3S6</accession>
<dbReference type="RefSeq" id="WP_242562160.1">
    <property type="nucleotide sequence ID" value="NZ_JBHTLQ010000020.1"/>
</dbReference>
<feature type="domain" description="HipA N-terminal subdomain 1" evidence="5">
    <location>
        <begin position="23"/>
        <end position="121"/>
    </location>
</feature>
<dbReference type="InterPro" id="IPR052028">
    <property type="entry name" value="HipA_Ser/Thr_kinase"/>
</dbReference>
<protein>
    <submittedName>
        <fullName evidence="6">Type II toxin-antitoxin system HipA family toxin</fullName>
    </submittedName>
</protein>
<dbReference type="Pfam" id="PF13657">
    <property type="entry name" value="Couple_hipA"/>
    <property type="match status" value="1"/>
</dbReference>
<dbReference type="PANTHER" id="PTHR37419:SF8">
    <property type="entry name" value="TOXIN YJJJ"/>
    <property type="match status" value="1"/>
</dbReference>
<keyword evidence="7" id="KW-1185">Reference proteome</keyword>
<sequence length="419" mass="44744">MKLAPGTPLSISLAFDPIRPRLPVGRLAIDAGLAQLEWSREVIARKLIVAGLLYPPEVGLQAARGRAFDGLHGFLADSLPEGWGYLLMRKRLAKLGVDIASLTPLERLALIGDHGRGALVFEPSTTPPEDVETLDLDVLAEQATALLTGEEARLADTLAGLAGGSGGARPKVHVGFDGQGGVSVGEGEIAAGHVAWLVKFRAPEDPIDIGPIEEAYAAMAEAAGLKLSAHRLIEARHGPGYFAAERFDRTDGGGRLHMLSLAGAIEAPASVPSASYDMFLRATRAITRRADDVAAAFRRMVFNVLTSNRDDHTRQHAYLMDSAGDWRLAPAYDLTYSPGPGGEHYMDIAGEGRRPTRAHITGLGEKHSYTPRQVSAVIDEVRAAVADWPTLAKQSGVTVASARTIGEAHARVWADFEPR</sequence>
<evidence type="ECO:0000256" key="1">
    <source>
        <dbReference type="ARBA" id="ARBA00010164"/>
    </source>
</evidence>
<reference evidence="7" key="1">
    <citation type="journal article" date="2019" name="Int. J. Syst. Evol. Microbiol.">
        <title>The Global Catalogue of Microorganisms (GCM) 10K type strain sequencing project: providing services to taxonomists for standard genome sequencing and annotation.</title>
        <authorList>
            <consortium name="The Broad Institute Genomics Platform"/>
            <consortium name="The Broad Institute Genome Sequencing Center for Infectious Disease"/>
            <person name="Wu L."/>
            <person name="Ma J."/>
        </authorList>
    </citation>
    <scope>NUCLEOTIDE SEQUENCE [LARGE SCALE GENOMIC DNA]</scope>
    <source>
        <strain evidence="7">CCUG 55074</strain>
    </source>
</reference>
<evidence type="ECO:0000259" key="5">
    <source>
        <dbReference type="Pfam" id="PF13657"/>
    </source>
</evidence>
<dbReference type="InterPro" id="IPR017508">
    <property type="entry name" value="HipA_N1"/>
</dbReference>
<organism evidence="6 7">
    <name type="scientific">Phenylobacterium conjunctum</name>
    <dbReference type="NCBI Taxonomy" id="1298959"/>
    <lineage>
        <taxon>Bacteria</taxon>
        <taxon>Pseudomonadati</taxon>
        <taxon>Pseudomonadota</taxon>
        <taxon>Alphaproteobacteria</taxon>
        <taxon>Caulobacterales</taxon>
        <taxon>Caulobacteraceae</taxon>
        <taxon>Phenylobacterium</taxon>
    </lineage>
</organism>
<keyword evidence="3" id="KW-0418">Kinase</keyword>
<name>A0ABW3T3S6_9CAUL</name>
<evidence type="ECO:0000256" key="2">
    <source>
        <dbReference type="ARBA" id="ARBA00022679"/>
    </source>
</evidence>
<dbReference type="Proteomes" id="UP001597216">
    <property type="component" value="Unassembled WGS sequence"/>
</dbReference>
<feature type="domain" description="HipA-like C-terminal" evidence="4">
    <location>
        <begin position="165"/>
        <end position="388"/>
    </location>
</feature>
<dbReference type="EMBL" id="JBHTLQ010000020">
    <property type="protein sequence ID" value="MFD1191026.1"/>
    <property type="molecule type" value="Genomic_DNA"/>
</dbReference>
<comment type="similarity">
    <text evidence="1">Belongs to the HipA Ser/Thr kinase family.</text>
</comment>
<keyword evidence="2" id="KW-0808">Transferase</keyword>
<gene>
    <name evidence="6" type="ORF">ACFQ27_10580</name>
</gene>
<evidence type="ECO:0000256" key="3">
    <source>
        <dbReference type="ARBA" id="ARBA00022777"/>
    </source>
</evidence>
<dbReference type="Pfam" id="PF07804">
    <property type="entry name" value="HipA_C"/>
    <property type="match status" value="1"/>
</dbReference>
<comment type="caution">
    <text evidence="6">The sequence shown here is derived from an EMBL/GenBank/DDBJ whole genome shotgun (WGS) entry which is preliminary data.</text>
</comment>
<evidence type="ECO:0000313" key="6">
    <source>
        <dbReference type="EMBL" id="MFD1191026.1"/>
    </source>
</evidence>
<proteinExistence type="inferred from homology"/>
<dbReference type="PANTHER" id="PTHR37419">
    <property type="entry name" value="SERINE/THREONINE-PROTEIN KINASE TOXIN HIPA"/>
    <property type="match status" value="1"/>
</dbReference>